<reference evidence="3" key="1">
    <citation type="submission" date="2016-10" db="EMBL/GenBank/DDBJ databases">
        <authorList>
            <person name="de Groot N.N."/>
        </authorList>
    </citation>
    <scope>NUCLEOTIDE SEQUENCE</scope>
</reference>
<dbReference type="AlphaFoldDB" id="A0A1W1BVZ1"/>
<evidence type="ECO:0000256" key="1">
    <source>
        <dbReference type="SAM" id="MobiDB-lite"/>
    </source>
</evidence>
<accession>A0A1W1BVZ1</accession>
<dbReference type="SUPFAM" id="SSF117916">
    <property type="entry name" value="Fe-S cluster assembly (FSCA) domain-like"/>
    <property type="match status" value="1"/>
</dbReference>
<name>A0A1W1BVZ1_9ZZZZ</name>
<gene>
    <name evidence="3" type="ORF">MNB_SV-6-112</name>
</gene>
<evidence type="ECO:0000259" key="2">
    <source>
        <dbReference type="Pfam" id="PF01106"/>
    </source>
</evidence>
<evidence type="ECO:0000313" key="3">
    <source>
        <dbReference type="EMBL" id="SFV57665.1"/>
    </source>
</evidence>
<feature type="domain" description="NIF system FeS cluster assembly NifU C-terminal" evidence="2">
    <location>
        <begin position="13"/>
        <end position="77"/>
    </location>
</feature>
<dbReference type="GO" id="GO:0051536">
    <property type="term" value="F:iron-sulfur cluster binding"/>
    <property type="evidence" value="ECO:0007669"/>
    <property type="project" value="InterPro"/>
</dbReference>
<organism evidence="3">
    <name type="scientific">hydrothermal vent metagenome</name>
    <dbReference type="NCBI Taxonomy" id="652676"/>
    <lineage>
        <taxon>unclassified sequences</taxon>
        <taxon>metagenomes</taxon>
        <taxon>ecological metagenomes</taxon>
    </lineage>
</organism>
<dbReference type="GO" id="GO:0005506">
    <property type="term" value="F:iron ion binding"/>
    <property type="evidence" value="ECO:0007669"/>
    <property type="project" value="InterPro"/>
</dbReference>
<dbReference type="Gene3D" id="3.30.300.130">
    <property type="entry name" value="Fe-S cluster assembly (FSCA)"/>
    <property type="match status" value="1"/>
</dbReference>
<dbReference type="EMBL" id="FPHC01000045">
    <property type="protein sequence ID" value="SFV57665.1"/>
    <property type="molecule type" value="Genomic_DNA"/>
</dbReference>
<protein>
    <submittedName>
        <fullName evidence="3">NifU protein homolog</fullName>
    </submittedName>
</protein>
<sequence>MIPFSDKELYDAVKNAIPQVSAYVSSHGGGITLLGVKDGVIYIELGGTCHGCSMSLMTTNMVIRRELRKLIHPELLVINVDGTSENRLPDDYYAPQEEPKQEEPKVEKESIVDRVKNIFNQKK</sequence>
<dbReference type="Pfam" id="PF01106">
    <property type="entry name" value="NifU"/>
    <property type="match status" value="1"/>
</dbReference>
<feature type="region of interest" description="Disordered" evidence="1">
    <location>
        <begin position="84"/>
        <end position="109"/>
    </location>
</feature>
<feature type="compositionally biased region" description="Basic and acidic residues" evidence="1">
    <location>
        <begin position="97"/>
        <end position="109"/>
    </location>
</feature>
<dbReference type="GO" id="GO:0016226">
    <property type="term" value="P:iron-sulfur cluster assembly"/>
    <property type="evidence" value="ECO:0007669"/>
    <property type="project" value="InterPro"/>
</dbReference>
<dbReference type="InterPro" id="IPR034904">
    <property type="entry name" value="FSCA_dom_sf"/>
</dbReference>
<dbReference type="InterPro" id="IPR001075">
    <property type="entry name" value="NIF_FeS_clus_asmbl_NifU_C"/>
</dbReference>
<proteinExistence type="predicted"/>